<reference evidence="2" key="1">
    <citation type="submission" date="2009-02" db="EMBL/GenBank/DDBJ databases">
        <title>Annotation of Streptomyces viridochromogenes strain DSM 40736.</title>
        <authorList>
            <consortium name="The Broad Institute Genome Sequencing Platform"/>
            <consortium name="Broad Institute Microbial Sequencing Center"/>
            <person name="Fischbach M."/>
            <person name="Godfrey P."/>
            <person name="Ward D."/>
            <person name="Young S."/>
            <person name="Zeng Q."/>
            <person name="Koehrsen M."/>
            <person name="Alvarado L."/>
            <person name="Berlin A.M."/>
            <person name="Bochicchio J."/>
            <person name="Borenstein D."/>
            <person name="Chapman S.B."/>
            <person name="Chen Z."/>
            <person name="Engels R."/>
            <person name="Freedman E."/>
            <person name="Gellesch M."/>
            <person name="Goldberg J."/>
            <person name="Griggs A."/>
            <person name="Gujja S."/>
            <person name="Heilman E.R."/>
            <person name="Heiman D.I."/>
            <person name="Hepburn T.A."/>
            <person name="Howarth C."/>
            <person name="Jen D."/>
            <person name="Larson L."/>
            <person name="Lewis B."/>
            <person name="Mehta T."/>
            <person name="Park D."/>
            <person name="Pearson M."/>
            <person name="Richards J."/>
            <person name="Roberts A."/>
            <person name="Saif S."/>
            <person name="Shea T.D."/>
            <person name="Shenoy N."/>
            <person name="Sisk P."/>
            <person name="Stolte C."/>
            <person name="Sykes S.N."/>
            <person name="Thomson T."/>
            <person name="Walk T."/>
            <person name="White J."/>
            <person name="Yandava C."/>
            <person name="Straight P."/>
            <person name="Clardy J."/>
            <person name="Hung D."/>
            <person name="Kolter R."/>
            <person name="Mekalanos J."/>
            <person name="Walker S."/>
            <person name="Walsh C.T."/>
            <person name="Wieland-Brown L.C."/>
            <person name="Haas B."/>
            <person name="Nusbaum C."/>
            <person name="Birren B."/>
        </authorList>
    </citation>
    <scope>NUCLEOTIDE SEQUENCE [LARGE SCALE GENOMIC DNA]</scope>
    <source>
        <strain evidence="2">DSM 40736 / JCM 4977 / BCRC 1201 / Tue 494</strain>
    </source>
</reference>
<keyword evidence="2" id="KW-1185">Reference proteome</keyword>
<evidence type="ECO:0000313" key="1">
    <source>
        <dbReference type="EMBL" id="EFL32756.1"/>
    </source>
</evidence>
<accession>D9XGW3</accession>
<dbReference type="HOGENOM" id="CLU_3048667_0_0_11"/>
<name>D9XGW3_STRVT</name>
<evidence type="ECO:0000313" key="2">
    <source>
        <dbReference type="Proteomes" id="UP000004184"/>
    </source>
</evidence>
<dbReference type="EMBL" id="GG657757">
    <property type="protein sequence ID" value="EFL32756.1"/>
    <property type="molecule type" value="Genomic_DNA"/>
</dbReference>
<protein>
    <submittedName>
        <fullName evidence="1">Predicted protein</fullName>
    </submittedName>
</protein>
<dbReference type="Proteomes" id="UP000004184">
    <property type="component" value="Unassembled WGS sequence"/>
</dbReference>
<organism evidence="1 2">
    <name type="scientific">Streptomyces viridochromogenes (strain DSM 40736 / JCM 4977 / BCRC 1201 / Tue 494)</name>
    <dbReference type="NCBI Taxonomy" id="591159"/>
    <lineage>
        <taxon>Bacteria</taxon>
        <taxon>Bacillati</taxon>
        <taxon>Actinomycetota</taxon>
        <taxon>Actinomycetes</taxon>
        <taxon>Kitasatosporales</taxon>
        <taxon>Streptomycetaceae</taxon>
        <taxon>Streptomyces</taxon>
    </lineage>
</organism>
<dbReference type="AlphaFoldDB" id="D9XGW3"/>
<dbReference type="STRING" id="591159.SSQG_03274"/>
<proteinExistence type="predicted"/>
<sequence length="54" mass="5513">MAGDGRGGAPRAPLRGLCRGGGPGVWGCYGWVSHLSHPEVSQADESVVLFFTGG</sequence>
<gene>
    <name evidence="1" type="ORF">SSQG_03274</name>
</gene>